<dbReference type="AlphaFoldDB" id="A0A653KTQ9"/>
<reference evidence="1 2" key="1">
    <citation type="submission" date="2019-10" db="EMBL/GenBank/DDBJ databases">
        <authorList>
            <person name="Karimi E."/>
        </authorList>
    </citation>
    <scope>NUCLEOTIDE SEQUENCE [LARGE SCALE GENOMIC DNA]</scope>
    <source>
        <strain evidence="1">Aeromonas sp. 8C</strain>
    </source>
</reference>
<accession>A0A653KTQ9</accession>
<evidence type="ECO:0000313" key="2">
    <source>
        <dbReference type="Proteomes" id="UP000439123"/>
    </source>
</evidence>
<dbReference type="EMBL" id="CABWLC010000006">
    <property type="protein sequence ID" value="VXA82596.1"/>
    <property type="molecule type" value="Genomic_DNA"/>
</dbReference>
<sequence>MAIEWCDSESDLVKYPNNKYYLLNNTYILAGQGFLFMPRQVSCGANSVKQEKG</sequence>
<protein>
    <submittedName>
        <fullName evidence="1">Uncharacterized protein</fullName>
    </submittedName>
</protein>
<organism evidence="1 2">
    <name type="scientific">Aeromonas veronii</name>
    <dbReference type="NCBI Taxonomy" id="654"/>
    <lineage>
        <taxon>Bacteria</taxon>
        <taxon>Pseudomonadati</taxon>
        <taxon>Pseudomonadota</taxon>
        <taxon>Gammaproteobacteria</taxon>
        <taxon>Aeromonadales</taxon>
        <taxon>Aeromonadaceae</taxon>
        <taxon>Aeromonas</taxon>
    </lineage>
</organism>
<evidence type="ECO:0000313" key="1">
    <source>
        <dbReference type="EMBL" id="VXA82596.1"/>
    </source>
</evidence>
<dbReference type="Proteomes" id="UP000439123">
    <property type="component" value="Unassembled WGS sequence"/>
</dbReference>
<name>A0A653KTQ9_AERVE</name>
<gene>
    <name evidence="1" type="ORF">AERO8C_140102</name>
</gene>
<proteinExistence type="predicted"/>